<dbReference type="EMBL" id="JAELUQ010000011">
    <property type="protein sequence ID" value="KAG7406326.1"/>
    <property type="molecule type" value="Genomic_DNA"/>
</dbReference>
<evidence type="ECO:0000313" key="3">
    <source>
        <dbReference type="Proteomes" id="UP000694050"/>
    </source>
</evidence>
<dbReference type="Proteomes" id="UP000694050">
    <property type="component" value="Unassembled WGS sequence"/>
</dbReference>
<proteinExistence type="predicted"/>
<name>A0A8J5TZV5_FUSOX</name>
<evidence type="ECO:0000313" key="2">
    <source>
        <dbReference type="EMBL" id="KAG7406326.1"/>
    </source>
</evidence>
<feature type="compositionally biased region" description="Polar residues" evidence="1">
    <location>
        <begin position="1"/>
        <end position="10"/>
    </location>
</feature>
<accession>A0A8J5TZV5</accession>
<comment type="caution">
    <text evidence="2">The sequence shown here is derived from an EMBL/GenBank/DDBJ whole genome shotgun (WGS) entry which is preliminary data.</text>
</comment>
<feature type="region of interest" description="Disordered" evidence="1">
    <location>
        <begin position="1"/>
        <end position="46"/>
    </location>
</feature>
<sequence>MARTCSTPKKTTGGKGASALLKASGKGKSARATKSVCAAAPATSPVKSPKKKLMYSKIYAMLTGRSARSRVLLLVPRKTILKLPKKTYPLS</sequence>
<protein>
    <submittedName>
        <fullName evidence="2">Uncharacterized protein</fullName>
    </submittedName>
</protein>
<gene>
    <name evidence="2" type="ORF">Forpe1208_v014490</name>
</gene>
<dbReference type="AlphaFoldDB" id="A0A8J5TZV5"/>
<organism evidence="2 3">
    <name type="scientific">Fusarium oxysporum f. sp. rapae</name>
    <dbReference type="NCBI Taxonomy" id="485398"/>
    <lineage>
        <taxon>Eukaryota</taxon>
        <taxon>Fungi</taxon>
        <taxon>Dikarya</taxon>
        <taxon>Ascomycota</taxon>
        <taxon>Pezizomycotina</taxon>
        <taxon>Sordariomycetes</taxon>
        <taxon>Hypocreomycetidae</taxon>
        <taxon>Hypocreales</taxon>
        <taxon>Nectriaceae</taxon>
        <taxon>Fusarium</taxon>
        <taxon>Fusarium oxysporum species complex</taxon>
    </lineage>
</organism>
<evidence type="ECO:0000256" key="1">
    <source>
        <dbReference type="SAM" id="MobiDB-lite"/>
    </source>
</evidence>
<reference evidence="2" key="1">
    <citation type="submission" date="2021-04" db="EMBL/GenBank/DDBJ databases">
        <title>First draft genome resource for Brassicaceae pathogens Fusarium oxysporum f. sp. raphani and Fusarium oxysporum f. sp. rapae.</title>
        <authorList>
            <person name="Asai S."/>
        </authorList>
    </citation>
    <scope>NUCLEOTIDE SEQUENCE</scope>
    <source>
        <strain evidence="2">Tf1208</strain>
    </source>
</reference>